<dbReference type="SUPFAM" id="SSF50494">
    <property type="entry name" value="Trypsin-like serine proteases"/>
    <property type="match status" value="1"/>
</dbReference>
<dbReference type="PANTHER" id="PTHR43343">
    <property type="entry name" value="PEPTIDASE S12"/>
    <property type="match status" value="1"/>
</dbReference>
<comment type="caution">
    <text evidence="5">The sequence shown here is derived from an EMBL/GenBank/DDBJ whole genome shotgun (WGS) entry which is preliminary data.</text>
</comment>
<dbReference type="InterPro" id="IPR051201">
    <property type="entry name" value="Chloro_Bact_Ser_Proteases"/>
</dbReference>
<dbReference type="InterPro" id="IPR001940">
    <property type="entry name" value="Peptidase_S1C"/>
</dbReference>
<dbReference type="PROSITE" id="PS50106">
    <property type="entry name" value="PDZ"/>
    <property type="match status" value="1"/>
</dbReference>
<keyword evidence="3 5" id="KW-0378">Hydrolase</keyword>
<dbReference type="Gene3D" id="2.30.42.10">
    <property type="match status" value="1"/>
</dbReference>
<dbReference type="Pfam" id="PF13365">
    <property type="entry name" value="Trypsin_2"/>
    <property type="match status" value="1"/>
</dbReference>
<evidence type="ECO:0000256" key="3">
    <source>
        <dbReference type="ARBA" id="ARBA00022801"/>
    </source>
</evidence>
<evidence type="ECO:0000313" key="5">
    <source>
        <dbReference type="EMBL" id="MFC1460656.1"/>
    </source>
</evidence>
<dbReference type="PANTHER" id="PTHR43343:SF3">
    <property type="entry name" value="PROTEASE DO-LIKE 8, CHLOROPLASTIC"/>
    <property type="match status" value="1"/>
</dbReference>
<feature type="domain" description="PDZ" evidence="4">
    <location>
        <begin position="266"/>
        <end position="350"/>
    </location>
</feature>
<dbReference type="GO" id="GO:0008233">
    <property type="term" value="F:peptidase activity"/>
    <property type="evidence" value="ECO:0007669"/>
    <property type="project" value="UniProtKB-KW"/>
</dbReference>
<keyword evidence="6" id="KW-1185">Reference proteome</keyword>
<proteinExistence type="inferred from homology"/>
<name>A0ABV6YHE1_9HYPH</name>
<evidence type="ECO:0000256" key="1">
    <source>
        <dbReference type="ARBA" id="ARBA00010541"/>
    </source>
</evidence>
<keyword evidence="2 5" id="KW-0645">Protease</keyword>
<dbReference type="PRINTS" id="PR00834">
    <property type="entry name" value="PROTEASES2C"/>
</dbReference>
<comment type="similarity">
    <text evidence="1">Belongs to the peptidase S1C family.</text>
</comment>
<dbReference type="GO" id="GO:0006508">
    <property type="term" value="P:proteolysis"/>
    <property type="evidence" value="ECO:0007669"/>
    <property type="project" value="UniProtKB-KW"/>
</dbReference>
<dbReference type="InterPro" id="IPR001478">
    <property type="entry name" value="PDZ"/>
</dbReference>
<dbReference type="EMBL" id="JBHOMY010000122">
    <property type="protein sequence ID" value="MFC1460656.1"/>
    <property type="molecule type" value="Genomic_DNA"/>
</dbReference>
<dbReference type="SUPFAM" id="SSF50156">
    <property type="entry name" value="PDZ domain-like"/>
    <property type="match status" value="1"/>
</dbReference>
<dbReference type="InterPro" id="IPR043504">
    <property type="entry name" value="Peptidase_S1_PA_chymotrypsin"/>
</dbReference>
<dbReference type="InterPro" id="IPR009003">
    <property type="entry name" value="Peptidase_S1_PA"/>
</dbReference>
<protein>
    <submittedName>
        <fullName evidence="5">S1C family serine protease</fullName>
        <ecNumber evidence="5">3.4.21.-</ecNumber>
    </submittedName>
</protein>
<dbReference type="InterPro" id="IPR036034">
    <property type="entry name" value="PDZ_sf"/>
</dbReference>
<dbReference type="Gene3D" id="2.40.10.10">
    <property type="entry name" value="Trypsin-like serine proteases"/>
    <property type="match status" value="2"/>
</dbReference>
<sequence>MQDRTTRIIMLVVAVLLAILVLQPYVNTYFTSAREPRPVAARGDLAEFERTTIRVFETVAPSVVQVVSLSGRRAGQGRTTEAEQSGSGTGFVWDAAGHIVTNDHVVESGSSFAVRLASGEVRPAEVVGRAPNYDLAVLRLQRQGALPAPLNVGSSADLKVGQTAYAIGNPFGLDQSLTTGVVSALKRRLPTSGGREVADVIQTDAAINPGNSGGPLLDSAGRLIGVNTAIYSPSGTSAGIGFAIPVDVVNRVVPELIRTGRVPTPGIGILAGDETLAAQLGVTGVVVADVVPGSPADRAGLRGVDPRAGVVGDVIVGIEDEPVRRLSDLTDRLERVGVGNTVRLQIVRNNRSETIEVTVIDVEQQGPRSRRP</sequence>
<gene>
    <name evidence="5" type="ORF">ACETIH_28870</name>
</gene>
<dbReference type="Pfam" id="PF13180">
    <property type="entry name" value="PDZ_2"/>
    <property type="match status" value="1"/>
</dbReference>
<evidence type="ECO:0000259" key="4">
    <source>
        <dbReference type="PROSITE" id="PS50106"/>
    </source>
</evidence>
<evidence type="ECO:0000256" key="2">
    <source>
        <dbReference type="ARBA" id="ARBA00022670"/>
    </source>
</evidence>
<dbReference type="EC" id="3.4.21.-" evidence="5"/>
<reference evidence="5 6" key="1">
    <citation type="submission" date="2024-09" db="EMBL/GenBank/DDBJ databases">
        <title>Nodulacao em especies de Leguminosae Basais da Amazonia e Caracterizacao dos Rizobios e Bacterias Associadas aos Nodulos.</title>
        <authorList>
            <person name="Jambeiro I.C.A."/>
            <person name="Lopes I.S."/>
            <person name="Aguiar E.R.G.R."/>
            <person name="Santos A.F.J."/>
            <person name="Dos Santos J.M.F."/>
            <person name="Gross E."/>
        </authorList>
    </citation>
    <scope>NUCLEOTIDE SEQUENCE [LARGE SCALE GENOMIC DNA]</scope>
    <source>
        <strain evidence="5 6">BRUESC1165</strain>
    </source>
</reference>
<organism evidence="5 6">
    <name type="scientific">Microvirga arabica</name>
    <dbReference type="NCBI Taxonomy" id="1128671"/>
    <lineage>
        <taxon>Bacteria</taxon>
        <taxon>Pseudomonadati</taxon>
        <taxon>Pseudomonadota</taxon>
        <taxon>Alphaproteobacteria</taxon>
        <taxon>Hyphomicrobiales</taxon>
        <taxon>Methylobacteriaceae</taxon>
        <taxon>Microvirga</taxon>
    </lineage>
</organism>
<dbReference type="SMART" id="SM00228">
    <property type="entry name" value="PDZ"/>
    <property type="match status" value="1"/>
</dbReference>
<dbReference type="RefSeq" id="WP_203273553.1">
    <property type="nucleotide sequence ID" value="NZ_JAFBID010000045.1"/>
</dbReference>
<dbReference type="Proteomes" id="UP001593940">
    <property type="component" value="Unassembled WGS sequence"/>
</dbReference>
<accession>A0ABV6YHE1</accession>
<evidence type="ECO:0000313" key="6">
    <source>
        <dbReference type="Proteomes" id="UP001593940"/>
    </source>
</evidence>